<gene>
    <name evidence="5" type="ORF">GN958_ATG04229</name>
</gene>
<evidence type="ECO:0000313" key="5">
    <source>
        <dbReference type="EMBL" id="KAF4146565.1"/>
    </source>
</evidence>
<sequence length="530" mass="60702">MVAHTLMKPVPGNSSAAARSKRRHCIWGVMVSVITLVSFHNFCKSFESFQSSGDVGSAESLDTKRLQMYPFGIPHYQKAIHHLVQEEEKVEPAKWTPSKGSKDECLYARDYGLIQRLRNTSRSFCTQGGNSSSPYTFYHVSDAGVSATLLENFVLDVRGAQVAKDIDSLADDGGNHDPRFKYMKNATFCSCSQPQDHAHGAPNIWKEFFVGGPGDNDPTCKTDTVDRAVNDTMTLKQAVVLVRRDDHNPFFQISGILNAWIMVQTIGWERDSTQLVTFDRALPTPVDELRHALLGPERLIISGEEFQHRVVHFESALLAPYEVTGPLMSHLDDNQPCYDNAMIKDFRDLALKSLRVTPRDGKSDPQRCLVTVISRRPYGGRRVQRQWRNEAEILQRMREEYQDAYRFGECEFQSLELTSMTMHDQMKSMLDSDVVIGMHGAGMVNAMWTRPGTLVIEIFPRRRFRWGYRNICQFVGCKWHDFRRGRDIKIHTTLSTDMDKIIPYPEWKSFFDPLFQNVVDELEWKVKKLS</sequence>
<feature type="domain" description="Glycosyltransferase 61 catalytic" evidence="4">
    <location>
        <begin position="305"/>
        <end position="456"/>
    </location>
</feature>
<name>A0A8S9UZU2_PHYIN</name>
<evidence type="ECO:0000256" key="2">
    <source>
        <dbReference type="ARBA" id="ARBA00022679"/>
    </source>
</evidence>
<dbReference type="InterPro" id="IPR007657">
    <property type="entry name" value="Glycosyltransferase_61"/>
</dbReference>
<dbReference type="GO" id="GO:0016757">
    <property type="term" value="F:glycosyltransferase activity"/>
    <property type="evidence" value="ECO:0007669"/>
    <property type="project" value="UniProtKB-KW"/>
</dbReference>
<keyword evidence="3" id="KW-0325">Glycoprotein</keyword>
<proteinExistence type="predicted"/>
<dbReference type="EMBL" id="JAACNO010000592">
    <property type="protein sequence ID" value="KAF4146565.1"/>
    <property type="molecule type" value="Genomic_DNA"/>
</dbReference>
<keyword evidence="2" id="KW-0808">Transferase</keyword>
<evidence type="ECO:0000256" key="1">
    <source>
        <dbReference type="ARBA" id="ARBA00022676"/>
    </source>
</evidence>
<dbReference type="AlphaFoldDB" id="A0A8S9UZU2"/>
<evidence type="ECO:0000259" key="4">
    <source>
        <dbReference type="Pfam" id="PF04577"/>
    </source>
</evidence>
<comment type="caution">
    <text evidence="5">The sequence shown here is derived from an EMBL/GenBank/DDBJ whole genome shotgun (WGS) entry which is preliminary data.</text>
</comment>
<dbReference type="InterPro" id="IPR049625">
    <property type="entry name" value="Glyco_transf_61_cat"/>
</dbReference>
<dbReference type="PANTHER" id="PTHR20961">
    <property type="entry name" value="GLYCOSYLTRANSFERASE"/>
    <property type="match status" value="1"/>
</dbReference>
<accession>A0A8S9UZU2</accession>
<dbReference type="Proteomes" id="UP000704712">
    <property type="component" value="Unassembled WGS sequence"/>
</dbReference>
<dbReference type="Pfam" id="PF04577">
    <property type="entry name" value="Glyco_transf_61"/>
    <property type="match status" value="1"/>
</dbReference>
<organism evidence="5 6">
    <name type="scientific">Phytophthora infestans</name>
    <name type="common">Potato late blight agent</name>
    <name type="synonym">Botrytis infestans</name>
    <dbReference type="NCBI Taxonomy" id="4787"/>
    <lineage>
        <taxon>Eukaryota</taxon>
        <taxon>Sar</taxon>
        <taxon>Stramenopiles</taxon>
        <taxon>Oomycota</taxon>
        <taxon>Peronosporomycetes</taxon>
        <taxon>Peronosporales</taxon>
        <taxon>Peronosporaceae</taxon>
        <taxon>Phytophthora</taxon>
    </lineage>
</organism>
<keyword evidence="1" id="KW-0328">Glycosyltransferase</keyword>
<protein>
    <recommendedName>
        <fullName evidence="4">Glycosyltransferase 61 catalytic domain-containing protein</fullName>
    </recommendedName>
</protein>
<evidence type="ECO:0000313" key="6">
    <source>
        <dbReference type="Proteomes" id="UP000704712"/>
    </source>
</evidence>
<evidence type="ECO:0000256" key="3">
    <source>
        <dbReference type="ARBA" id="ARBA00023180"/>
    </source>
</evidence>
<reference evidence="5" key="1">
    <citation type="submission" date="2020-03" db="EMBL/GenBank/DDBJ databases">
        <title>Hybrid Assembly of Korean Phytophthora infestans isolates.</title>
        <authorList>
            <person name="Prokchorchik M."/>
            <person name="Lee Y."/>
            <person name="Seo J."/>
            <person name="Cho J.-H."/>
            <person name="Park Y.-E."/>
            <person name="Jang D.-C."/>
            <person name="Im J.-S."/>
            <person name="Choi J.-G."/>
            <person name="Park H.-J."/>
            <person name="Lee G.-B."/>
            <person name="Lee Y.-G."/>
            <person name="Hong S.-Y."/>
            <person name="Cho K."/>
            <person name="Sohn K.H."/>
        </authorList>
    </citation>
    <scope>NUCLEOTIDE SEQUENCE</scope>
    <source>
        <strain evidence="5">KR_2_A2</strain>
    </source>
</reference>
<dbReference type="PANTHER" id="PTHR20961:SF124">
    <property type="entry name" value="GLYCOSYLTRANSFERASE"/>
    <property type="match status" value="1"/>
</dbReference>